<name>A0A2N6SLI3_9LACT</name>
<dbReference type="AlphaFoldDB" id="A0A2N6SLI3"/>
<dbReference type="Proteomes" id="UP000235682">
    <property type="component" value="Unassembled WGS sequence"/>
</dbReference>
<evidence type="ECO:0000256" key="3">
    <source>
        <dbReference type="ARBA" id="ARBA00022475"/>
    </source>
</evidence>
<feature type="transmembrane region" description="Helical" evidence="8">
    <location>
        <begin position="78"/>
        <end position="97"/>
    </location>
</feature>
<keyword evidence="4" id="KW-0762">Sugar transport</keyword>
<dbReference type="Pfam" id="PF13303">
    <property type="entry name" value="PTS_EIIC_2"/>
    <property type="match status" value="1"/>
</dbReference>
<dbReference type="GO" id="GO:0008982">
    <property type="term" value="F:protein-N(PI)-phosphohistidine-sugar phosphotransferase activity"/>
    <property type="evidence" value="ECO:0007669"/>
    <property type="project" value="InterPro"/>
</dbReference>
<organism evidence="10 11">
    <name type="scientific">Dolosicoccus paucivorans</name>
    <dbReference type="NCBI Taxonomy" id="84521"/>
    <lineage>
        <taxon>Bacteria</taxon>
        <taxon>Bacillati</taxon>
        <taxon>Bacillota</taxon>
        <taxon>Bacilli</taxon>
        <taxon>Lactobacillales</taxon>
        <taxon>Aerococcaceae</taxon>
        <taxon>Dolosicoccus</taxon>
    </lineage>
</organism>
<dbReference type="GO" id="GO:0009401">
    <property type="term" value="P:phosphoenolpyruvate-dependent sugar phosphotransferase system"/>
    <property type="evidence" value="ECO:0007669"/>
    <property type="project" value="InterPro"/>
</dbReference>
<dbReference type="OrthoDB" id="396983at2"/>
<feature type="transmembrane region" description="Helical" evidence="8">
    <location>
        <begin position="312"/>
        <end position="334"/>
    </location>
</feature>
<comment type="caution">
    <text evidence="10">The sequence shown here is derived from an EMBL/GenBank/DDBJ whole genome shotgun (WGS) entry which is preliminary data.</text>
</comment>
<keyword evidence="5 8" id="KW-0812">Transmembrane</keyword>
<feature type="transmembrane region" description="Helical" evidence="8">
    <location>
        <begin position="133"/>
        <end position="154"/>
    </location>
</feature>
<keyword evidence="11" id="KW-1185">Reference proteome</keyword>
<keyword evidence="2" id="KW-0813">Transport</keyword>
<keyword evidence="6 8" id="KW-1133">Transmembrane helix</keyword>
<evidence type="ECO:0000256" key="5">
    <source>
        <dbReference type="ARBA" id="ARBA00022692"/>
    </source>
</evidence>
<evidence type="ECO:0000259" key="9">
    <source>
        <dbReference type="Pfam" id="PF13303"/>
    </source>
</evidence>
<dbReference type="EMBL" id="PNHE01000034">
    <property type="protein sequence ID" value="PMC57934.1"/>
    <property type="molecule type" value="Genomic_DNA"/>
</dbReference>
<dbReference type="STRING" id="84521.SAMN04487994_10556"/>
<keyword evidence="3" id="KW-1003">Cell membrane</keyword>
<evidence type="ECO:0000256" key="6">
    <source>
        <dbReference type="ARBA" id="ARBA00022989"/>
    </source>
</evidence>
<feature type="transmembrane region" description="Helical" evidence="8">
    <location>
        <begin position="51"/>
        <end position="71"/>
    </location>
</feature>
<keyword evidence="7 8" id="KW-0472">Membrane</keyword>
<dbReference type="RefSeq" id="WP_102227991.1">
    <property type="nucleotide sequence ID" value="NZ_PNFY01000032.1"/>
</dbReference>
<dbReference type="InterPro" id="IPR003352">
    <property type="entry name" value="PTS_EIIC"/>
</dbReference>
<evidence type="ECO:0000256" key="2">
    <source>
        <dbReference type="ARBA" id="ARBA00022448"/>
    </source>
</evidence>
<evidence type="ECO:0000256" key="1">
    <source>
        <dbReference type="ARBA" id="ARBA00004651"/>
    </source>
</evidence>
<gene>
    <name evidence="10" type="ORF">CJ205_06965</name>
</gene>
<proteinExistence type="predicted"/>
<evidence type="ECO:0000313" key="10">
    <source>
        <dbReference type="EMBL" id="PMC57934.1"/>
    </source>
</evidence>
<accession>A0A2N6SLI3</accession>
<evidence type="ECO:0000313" key="11">
    <source>
        <dbReference type="Proteomes" id="UP000235682"/>
    </source>
</evidence>
<dbReference type="GO" id="GO:0005886">
    <property type="term" value="C:plasma membrane"/>
    <property type="evidence" value="ECO:0007669"/>
    <property type="project" value="UniProtKB-SubCell"/>
</dbReference>
<feature type="transmembrane region" description="Helical" evidence="8">
    <location>
        <begin position="174"/>
        <end position="207"/>
    </location>
</feature>
<feature type="domain" description="Phosphotransferase system EIIC" evidence="9">
    <location>
        <begin position="12"/>
        <end position="346"/>
    </location>
</feature>
<evidence type="ECO:0000256" key="4">
    <source>
        <dbReference type="ARBA" id="ARBA00022597"/>
    </source>
</evidence>
<sequence length="350" mass="36313">MEQKLTAKEFVMNILNGLAIGSVVVLIPGALLSELFKYLASSSMPALSNMVWYFGLSNSVMAVVCGILIGLNFKFNPIQAASLGLATMVASGAVMFTPEGLVLSGTGDIINMGITAAIGALLILAVGNKLRAYTILVIPPMMLLIAGGIGHFLLPYTMKITSLVGYGVAQLLTLQPMLMSILIAMVFSVLIVSPITTVGIALAIGLAGLGSGAGNLGITVTGFAFAINGWTVNSKGTSVAHFIGSPKMSMPNVIKKPLILLPSICGAAIAGAVGSVLGILGTPMSAGFGISGLVGPINHLNLVEGGWSFSNILVTIFAFVVVPIAVSLFFKYLFMKVWPILSPNDYYLDI</sequence>
<comment type="subcellular location">
    <subcellularLocation>
        <location evidence="1">Cell membrane</location>
        <topology evidence="1">Multi-pass membrane protein</topology>
    </subcellularLocation>
</comment>
<protein>
    <recommendedName>
        <fullName evidence="9">Phosphotransferase system EIIC domain-containing protein</fullName>
    </recommendedName>
</protein>
<feature type="transmembrane region" description="Helical" evidence="8">
    <location>
        <begin position="12"/>
        <end position="31"/>
    </location>
</feature>
<evidence type="ECO:0000256" key="7">
    <source>
        <dbReference type="ARBA" id="ARBA00023136"/>
    </source>
</evidence>
<reference evidence="10 11" key="1">
    <citation type="submission" date="2017-09" db="EMBL/GenBank/DDBJ databases">
        <title>Bacterial strain isolated from the female urinary microbiota.</title>
        <authorList>
            <person name="Thomas-White K."/>
            <person name="Kumar N."/>
            <person name="Forster S."/>
            <person name="Putonti C."/>
            <person name="Lawley T."/>
            <person name="Wolfe A.J."/>
        </authorList>
    </citation>
    <scope>NUCLEOTIDE SEQUENCE [LARGE SCALE GENOMIC DNA]</scope>
    <source>
        <strain evidence="10 11">UMB0852</strain>
    </source>
</reference>
<feature type="transmembrane region" description="Helical" evidence="8">
    <location>
        <begin position="258"/>
        <end position="280"/>
    </location>
</feature>
<evidence type="ECO:0000256" key="8">
    <source>
        <dbReference type="SAM" id="Phobius"/>
    </source>
</evidence>
<feature type="transmembrane region" description="Helical" evidence="8">
    <location>
        <begin position="109"/>
        <end position="126"/>
    </location>
</feature>